<protein>
    <recommendedName>
        <fullName evidence="4">Dehydrogenase/reductase SDR family member 7B</fullName>
    </recommendedName>
    <alternativeName>
        <fullName evidence="5">Short-chain dehydrogenase/reductase family 32C member 1</fullName>
    </alternativeName>
</protein>
<name>A0A6P5A4N2_BRABE</name>
<dbReference type="PRINTS" id="PR00081">
    <property type="entry name" value="GDHRDH"/>
</dbReference>
<keyword evidence="7" id="KW-1133">Transmembrane helix</keyword>
<dbReference type="PROSITE" id="PS00061">
    <property type="entry name" value="ADH_SHORT"/>
    <property type="match status" value="1"/>
</dbReference>
<evidence type="ECO:0000256" key="5">
    <source>
        <dbReference type="ARBA" id="ARBA00043014"/>
    </source>
</evidence>
<dbReference type="InterPro" id="IPR057326">
    <property type="entry name" value="KR_dom"/>
</dbReference>
<feature type="domain" description="Ketoreductase" evidence="8">
    <location>
        <begin position="36"/>
        <end position="225"/>
    </location>
</feature>
<dbReference type="RefSeq" id="XP_019644448.1">
    <property type="nucleotide sequence ID" value="XM_019788889.1"/>
</dbReference>
<keyword evidence="7" id="KW-0812">Transmembrane</keyword>
<reference evidence="10" key="1">
    <citation type="submission" date="2025-08" db="UniProtKB">
        <authorList>
            <consortium name="RefSeq"/>
        </authorList>
    </citation>
    <scope>IDENTIFICATION</scope>
    <source>
        <tissue evidence="10">Gonad</tissue>
    </source>
</reference>
<evidence type="ECO:0000256" key="6">
    <source>
        <dbReference type="RuleBase" id="RU000363"/>
    </source>
</evidence>
<gene>
    <name evidence="10" type="primary">LOC109485334</name>
</gene>
<sequence length="311" mass="33245">MLAVYLLAAGGLAFVVITLMLSRLTRSRHGTTVRDKVVLITGAGSGLGEACAEVFFRAGAKVILSSRSSDKLEAASKRLQTLNVPDVTYSPVILPLDLEDLDSLSDKAQQAVQCHGRVDILINNAGLGYRGTCLDTTTAVHQKVMNINYFGPITLTRGIIQHMAQNGGGHVVNISSLQGRIAIPYRSAYAAAKHALQAYSDTLRAELASKGVKVTVVSPGYITTQHSVNAITSDASQYGAMDTTTASGMAPDTVAHKILQAVESGDNELILAKFTHRAAITLRCIAPSIYFAIMNSRAKKEEDNYSHLKQS</sequence>
<comment type="similarity">
    <text evidence="1 6">Belongs to the short-chain dehydrogenases/reductases (SDR) family.</text>
</comment>
<evidence type="ECO:0000256" key="7">
    <source>
        <dbReference type="SAM" id="Phobius"/>
    </source>
</evidence>
<dbReference type="PANTHER" id="PTHR44196:SF1">
    <property type="entry name" value="DEHYDROGENASE_REDUCTASE SDR FAMILY MEMBER 7B"/>
    <property type="match status" value="1"/>
</dbReference>
<dbReference type="PRINTS" id="PR00080">
    <property type="entry name" value="SDRFAMILY"/>
</dbReference>
<dbReference type="InterPro" id="IPR002347">
    <property type="entry name" value="SDR_fam"/>
</dbReference>
<dbReference type="Proteomes" id="UP000515135">
    <property type="component" value="Unplaced"/>
</dbReference>
<dbReference type="AlphaFoldDB" id="A0A6P5A4N2"/>
<dbReference type="SUPFAM" id="SSF51735">
    <property type="entry name" value="NAD(P)-binding Rossmann-fold domains"/>
    <property type="match status" value="1"/>
</dbReference>
<evidence type="ECO:0000259" key="8">
    <source>
        <dbReference type="SMART" id="SM00822"/>
    </source>
</evidence>
<proteinExistence type="inferred from homology"/>
<evidence type="ECO:0000313" key="9">
    <source>
        <dbReference type="Proteomes" id="UP000515135"/>
    </source>
</evidence>
<feature type="transmembrane region" description="Helical" evidence="7">
    <location>
        <begin position="6"/>
        <end position="24"/>
    </location>
</feature>
<dbReference type="InterPro" id="IPR036291">
    <property type="entry name" value="NAD(P)-bd_dom_sf"/>
</dbReference>
<dbReference type="GeneID" id="109485334"/>
<accession>A0A6P5A4N2</accession>
<evidence type="ECO:0000256" key="1">
    <source>
        <dbReference type="ARBA" id="ARBA00006484"/>
    </source>
</evidence>
<dbReference type="PANTHER" id="PTHR44196">
    <property type="entry name" value="DEHYDROGENASE/REDUCTASE SDR FAMILY MEMBER 7B"/>
    <property type="match status" value="1"/>
</dbReference>
<evidence type="ECO:0000256" key="4">
    <source>
        <dbReference type="ARBA" id="ARBA00040419"/>
    </source>
</evidence>
<evidence type="ECO:0000256" key="2">
    <source>
        <dbReference type="ARBA" id="ARBA00023002"/>
    </source>
</evidence>
<dbReference type="GO" id="GO:0016020">
    <property type="term" value="C:membrane"/>
    <property type="evidence" value="ECO:0007669"/>
    <property type="project" value="TreeGrafter"/>
</dbReference>
<dbReference type="GO" id="GO:0006629">
    <property type="term" value="P:lipid metabolic process"/>
    <property type="evidence" value="ECO:0007669"/>
    <property type="project" value="UniProtKB-ARBA"/>
</dbReference>
<dbReference type="InterPro" id="IPR020904">
    <property type="entry name" value="Sc_DH/Rdtase_CS"/>
</dbReference>
<dbReference type="GO" id="GO:0016491">
    <property type="term" value="F:oxidoreductase activity"/>
    <property type="evidence" value="ECO:0007669"/>
    <property type="project" value="UniProtKB-KW"/>
</dbReference>
<dbReference type="OrthoDB" id="5307821at2759"/>
<dbReference type="KEGG" id="bbel:109485334"/>
<dbReference type="Pfam" id="PF00106">
    <property type="entry name" value="adh_short"/>
    <property type="match status" value="1"/>
</dbReference>
<dbReference type="SMART" id="SM00822">
    <property type="entry name" value="PKS_KR"/>
    <property type="match status" value="1"/>
</dbReference>
<evidence type="ECO:0000313" key="10">
    <source>
        <dbReference type="RefSeq" id="XP_019644448.1"/>
    </source>
</evidence>
<dbReference type="Gene3D" id="3.40.50.720">
    <property type="entry name" value="NAD(P)-binding Rossmann-like Domain"/>
    <property type="match status" value="1"/>
</dbReference>
<keyword evidence="9" id="KW-1185">Reference proteome</keyword>
<evidence type="ECO:0000256" key="3">
    <source>
        <dbReference type="ARBA" id="ARBA00037096"/>
    </source>
</evidence>
<comment type="function">
    <text evidence="3">Putative oxidoreductase.</text>
</comment>
<keyword evidence="2" id="KW-0560">Oxidoreductase</keyword>
<organism evidence="9 10">
    <name type="scientific">Branchiostoma belcheri</name>
    <name type="common">Amphioxus</name>
    <dbReference type="NCBI Taxonomy" id="7741"/>
    <lineage>
        <taxon>Eukaryota</taxon>
        <taxon>Metazoa</taxon>
        <taxon>Chordata</taxon>
        <taxon>Cephalochordata</taxon>
        <taxon>Leptocardii</taxon>
        <taxon>Amphioxiformes</taxon>
        <taxon>Branchiostomatidae</taxon>
        <taxon>Branchiostoma</taxon>
    </lineage>
</organism>
<keyword evidence="7" id="KW-0472">Membrane</keyword>